<evidence type="ECO:0000256" key="2">
    <source>
        <dbReference type="SAM" id="Phobius"/>
    </source>
</evidence>
<evidence type="ECO:0000256" key="1">
    <source>
        <dbReference type="SAM" id="MobiDB-lite"/>
    </source>
</evidence>
<organism evidence="3">
    <name type="scientific">Caldilineaceae bacterium SB0661_bin_32</name>
    <dbReference type="NCBI Taxonomy" id="2605255"/>
    <lineage>
        <taxon>Bacteria</taxon>
        <taxon>Bacillati</taxon>
        <taxon>Chloroflexota</taxon>
        <taxon>Caldilineae</taxon>
        <taxon>Caldilineales</taxon>
        <taxon>Caldilineaceae</taxon>
    </lineage>
</organism>
<name>A0A6B1D228_9CHLR</name>
<reference evidence="3" key="1">
    <citation type="submission" date="2019-09" db="EMBL/GenBank/DDBJ databases">
        <title>Characterisation of the sponge microbiome using genome-centric metagenomics.</title>
        <authorList>
            <person name="Engelberts J.P."/>
            <person name="Robbins S.J."/>
            <person name="De Goeij J.M."/>
            <person name="Aranda M."/>
            <person name="Bell S.C."/>
            <person name="Webster N.S."/>
        </authorList>
    </citation>
    <scope>NUCLEOTIDE SEQUENCE</scope>
    <source>
        <strain evidence="3">SB0661_bin_32</strain>
    </source>
</reference>
<feature type="region of interest" description="Disordered" evidence="1">
    <location>
        <begin position="1"/>
        <end position="23"/>
    </location>
</feature>
<proteinExistence type="predicted"/>
<sequence>MFSPFNLHPDTKQDKQRHNNSSSIKDLARDFTTKPIPLPIWLWNTIVIIIYIQIAIFLIQWGLAAIAAVILFLTNL</sequence>
<gene>
    <name evidence="3" type="ORF">F4X14_01540</name>
</gene>
<keyword evidence="2" id="KW-0472">Membrane</keyword>
<dbReference type="EMBL" id="VXMH01000010">
    <property type="protein sequence ID" value="MYC93628.1"/>
    <property type="molecule type" value="Genomic_DNA"/>
</dbReference>
<keyword evidence="2" id="KW-1133">Transmembrane helix</keyword>
<accession>A0A6B1D228</accession>
<dbReference type="AlphaFoldDB" id="A0A6B1D228"/>
<feature type="transmembrane region" description="Helical" evidence="2">
    <location>
        <begin position="40"/>
        <end position="73"/>
    </location>
</feature>
<keyword evidence="2" id="KW-0812">Transmembrane</keyword>
<evidence type="ECO:0000313" key="3">
    <source>
        <dbReference type="EMBL" id="MYC93628.1"/>
    </source>
</evidence>
<comment type="caution">
    <text evidence="3">The sequence shown here is derived from an EMBL/GenBank/DDBJ whole genome shotgun (WGS) entry which is preliminary data.</text>
</comment>
<protein>
    <submittedName>
        <fullName evidence="3">Uncharacterized protein</fullName>
    </submittedName>
</protein>